<reference evidence="1 2" key="1">
    <citation type="submission" date="2022-03" db="EMBL/GenBank/DDBJ databases">
        <title>Ignatzschineria rhizosphaerae HR5S32.</title>
        <authorList>
            <person name="Sun J.Q."/>
            <person name="Feng J.Y."/>
        </authorList>
    </citation>
    <scope>NUCLEOTIDE SEQUENCE [LARGE SCALE GENOMIC DNA]</scope>
    <source>
        <strain evidence="1 2">HR5S32</strain>
    </source>
</reference>
<evidence type="ECO:0000313" key="1">
    <source>
        <dbReference type="EMBL" id="UNM95018.1"/>
    </source>
</evidence>
<dbReference type="Pfam" id="PF01136">
    <property type="entry name" value="Peptidase_U32"/>
    <property type="match status" value="1"/>
</dbReference>
<sequence length="295" mass="33626">MKLSLSPLLYCWDRNKIYDFYDKIKDTAIDIIYLGEAVCAKRQELKLEEWIEIGKNLQNAGKEIVITSLALVDSPSKLRDVKNAVSNGIFTVEANDMAAVNLCFEQKLPFTAGHALNLYNAQALNIMLRNGMKRWCLPVELSKAWIEEIKAQATMMNIWNQFKKEILAYGYLPLSYSARCFTARSVGREKANCEVICIEDQAGKAVYSQDQERLFTMNGIQMQSGLCNNLINECHEMQNLIDIVRLSPIDDQDFFNVITQYQEALTTQKADFSLKELECDGYWRGIAGKEVSPEI</sequence>
<proteinExistence type="predicted"/>
<dbReference type="NCBIfam" id="NF011991">
    <property type="entry name" value="PRK15447.1"/>
    <property type="match status" value="1"/>
</dbReference>
<name>A0ABY3WWN2_9GAMM</name>
<keyword evidence="2" id="KW-1185">Reference proteome</keyword>
<accession>A0ABY3WWN2</accession>
<evidence type="ECO:0000313" key="2">
    <source>
        <dbReference type="Proteomes" id="UP000829542"/>
    </source>
</evidence>
<gene>
    <name evidence="1" type="ORF">MMG00_07140</name>
</gene>
<organism evidence="1 2">
    <name type="scientific">Ignatzschineria rhizosphaerae</name>
    <dbReference type="NCBI Taxonomy" id="2923279"/>
    <lineage>
        <taxon>Bacteria</taxon>
        <taxon>Pseudomonadati</taxon>
        <taxon>Pseudomonadota</taxon>
        <taxon>Gammaproteobacteria</taxon>
        <taxon>Cardiobacteriales</taxon>
        <taxon>Ignatzschineriaceae</taxon>
        <taxon>Ignatzschineria</taxon>
    </lineage>
</organism>
<dbReference type="EMBL" id="CP093379">
    <property type="protein sequence ID" value="UNM95018.1"/>
    <property type="molecule type" value="Genomic_DNA"/>
</dbReference>
<dbReference type="Proteomes" id="UP000829542">
    <property type="component" value="Chromosome"/>
</dbReference>
<dbReference type="PANTHER" id="PTHR30217:SF11">
    <property type="entry name" value="UBIQUINONE BIOSYNTHESIS PROTEIN UBIV"/>
    <property type="match status" value="1"/>
</dbReference>
<dbReference type="RefSeq" id="WP_242146851.1">
    <property type="nucleotide sequence ID" value="NZ_CP093379.1"/>
</dbReference>
<dbReference type="PANTHER" id="PTHR30217">
    <property type="entry name" value="PEPTIDASE U32 FAMILY"/>
    <property type="match status" value="1"/>
</dbReference>
<protein>
    <submittedName>
        <fullName evidence="1">U32 family peptidase</fullName>
    </submittedName>
</protein>
<dbReference type="InterPro" id="IPR001539">
    <property type="entry name" value="Peptidase_U32"/>
</dbReference>
<dbReference type="InterPro" id="IPR051454">
    <property type="entry name" value="RNA/ubiquinone_mod_enzymes"/>
</dbReference>